<evidence type="ECO:0000256" key="4">
    <source>
        <dbReference type="ARBA" id="ARBA00023088"/>
    </source>
</evidence>
<keyword evidence="6" id="KW-1133">Transmembrane helix</keyword>
<feature type="domain" description="Gram-positive cocci surface proteins LPxTG" evidence="8">
    <location>
        <begin position="504"/>
        <end position="542"/>
    </location>
</feature>
<reference evidence="11 12" key="1">
    <citation type="submission" date="2017-07" db="EMBL/GenBank/DDBJ databases">
        <title>Bifidobacterium novel species.</title>
        <authorList>
            <person name="Lugli G.A."/>
            <person name="Milani C."/>
            <person name="Duranti S."/>
            <person name="Mangifesta M."/>
        </authorList>
    </citation>
    <scope>NUCLEOTIDE SEQUENCE [LARGE SCALE GENOMIC DNA]</scope>
    <source>
        <strain evidence="12">Uis1B</strain>
    </source>
</reference>
<dbReference type="InterPro" id="IPR041033">
    <property type="entry name" value="SpaA_PFL_dom_1"/>
</dbReference>
<evidence type="ECO:0000256" key="1">
    <source>
        <dbReference type="ARBA" id="ARBA00022512"/>
    </source>
</evidence>
<dbReference type="RefSeq" id="WP_165782661.1">
    <property type="nucleotide sequence ID" value="NZ_NMWU01000003.1"/>
</dbReference>
<proteinExistence type="predicted"/>
<keyword evidence="1" id="KW-0134">Cell wall</keyword>
<keyword evidence="3 7" id="KW-0732">Signal</keyword>
<comment type="caution">
    <text evidence="11">The sequence shown here is derived from an EMBL/GenBank/DDBJ whole genome shotgun (WGS) entry which is preliminary data.</text>
</comment>
<dbReference type="GO" id="GO:0005975">
    <property type="term" value="P:carbohydrate metabolic process"/>
    <property type="evidence" value="ECO:0007669"/>
    <property type="project" value="UniProtKB-ARBA"/>
</dbReference>
<dbReference type="InterPro" id="IPR026466">
    <property type="entry name" value="Fim_isopep_form_D2_dom"/>
</dbReference>
<dbReference type="NCBIfam" id="NF033902">
    <property type="entry name" value="iso_D2_wall_anc"/>
    <property type="match status" value="1"/>
</dbReference>
<dbReference type="NCBIfam" id="TIGR01167">
    <property type="entry name" value="LPXTG_anchor"/>
    <property type="match status" value="1"/>
</dbReference>
<dbReference type="InterPro" id="IPR048052">
    <property type="entry name" value="FM1-like"/>
</dbReference>
<keyword evidence="4" id="KW-0572">Peptidoglycan-anchor</keyword>
<feature type="region of interest" description="Disordered" evidence="5">
    <location>
        <begin position="325"/>
        <end position="344"/>
    </location>
</feature>
<sequence length="543" mass="57421">MTSLIKRIAAVVLAAATALGMAGLGAATANAAGTGTITVNTVQGFAEDNGLKLYKMFGATVDATKTPTETTYTLEQDWKAFFTSDDANAAGTKFADDATLSTNAVNYIKGLSDTELASFANTAKTWSEANNIAATATSVNKANDKSYTFENLDLGYYLIAPADSQSSNTVDQSYHALLVNLTDADHNASIQLKHEFPTIDKTVENKPAIDKNIGDTVNYKLSSIVATNMADYTEGYVFTFHDVLSKGLTVDVDNFAPTVKINGTDVPAADYTATAAKQADGTTKITVKFNDIQNKHPEAAGKEVTVEYSATLNADAVTGTAGNKNSAQIEYSNDPSSNQTGTSVPSEVKVHTFEFTLDKYTGNIYNESSERLGGAKFKVYGDNNGTADTTALKFAVTAGNGSTATTAKYNKDQAAAGLTDELVTPEYGRIVISGLKTGTYWVEETEAPAGYNKLTEKIKVVIEATYDLNGQGQVDATHTGKLTSWKITYNGADGTGEHPVVPVQNNSGFTLPSTGGMGTIAFTVAGVLIVAFGVVWAIRRKRA</sequence>
<feature type="domain" description="SpaA-like prealbumin fold" evidence="10">
    <location>
        <begin position="367"/>
        <end position="465"/>
    </location>
</feature>
<name>A0A2N5JCJ2_9BIFI</name>
<feature type="transmembrane region" description="Helical" evidence="6">
    <location>
        <begin position="515"/>
        <end position="538"/>
    </location>
</feature>
<dbReference type="InterPro" id="IPR013783">
    <property type="entry name" value="Ig-like_fold"/>
</dbReference>
<keyword evidence="2" id="KW-0964">Secreted</keyword>
<feature type="chain" id="PRO_5014736654" evidence="7">
    <location>
        <begin position="32"/>
        <end position="543"/>
    </location>
</feature>
<keyword evidence="6" id="KW-0812">Transmembrane</keyword>
<evidence type="ECO:0000256" key="2">
    <source>
        <dbReference type="ARBA" id="ARBA00022525"/>
    </source>
</evidence>
<evidence type="ECO:0000256" key="6">
    <source>
        <dbReference type="SAM" id="Phobius"/>
    </source>
</evidence>
<dbReference type="NCBIfam" id="TIGR04226">
    <property type="entry name" value="RrgB_K2N_iso_D2"/>
    <property type="match status" value="1"/>
</dbReference>
<dbReference type="Proteomes" id="UP000235050">
    <property type="component" value="Unassembled WGS sequence"/>
</dbReference>
<dbReference type="Gene3D" id="2.60.40.740">
    <property type="match status" value="1"/>
</dbReference>
<gene>
    <name evidence="11" type="ORF">Uis1B_0228</name>
</gene>
<evidence type="ECO:0000256" key="3">
    <source>
        <dbReference type="ARBA" id="ARBA00022729"/>
    </source>
</evidence>
<keyword evidence="6" id="KW-0472">Membrane</keyword>
<organism evidence="11 12">
    <name type="scientific">Bifidobacterium margollesii</name>
    <dbReference type="NCBI Taxonomy" id="2020964"/>
    <lineage>
        <taxon>Bacteria</taxon>
        <taxon>Bacillati</taxon>
        <taxon>Actinomycetota</taxon>
        <taxon>Actinomycetes</taxon>
        <taxon>Bifidobacteriales</taxon>
        <taxon>Bifidobacteriaceae</taxon>
        <taxon>Bifidobacterium</taxon>
    </lineage>
</organism>
<dbReference type="Pfam" id="PF00746">
    <property type="entry name" value="Gram_pos_anchor"/>
    <property type="match status" value="1"/>
</dbReference>
<evidence type="ECO:0000256" key="5">
    <source>
        <dbReference type="SAM" id="MobiDB-lite"/>
    </source>
</evidence>
<dbReference type="EMBL" id="NMWU01000003">
    <property type="protein sequence ID" value="PLS31925.1"/>
    <property type="molecule type" value="Genomic_DNA"/>
</dbReference>
<protein>
    <submittedName>
        <fullName evidence="11">Cell surface protein</fullName>
    </submittedName>
</protein>
<evidence type="ECO:0000313" key="11">
    <source>
        <dbReference type="EMBL" id="PLS31925.1"/>
    </source>
</evidence>
<keyword evidence="12" id="KW-1185">Reference proteome</keyword>
<dbReference type="Gene3D" id="2.60.40.10">
    <property type="entry name" value="Immunoglobulins"/>
    <property type="match status" value="1"/>
</dbReference>
<dbReference type="InterPro" id="IPR032334">
    <property type="entry name" value="GramPos_pilinBB"/>
</dbReference>
<dbReference type="Pfam" id="PF16569">
    <property type="entry name" value="GramPos_pilinBB"/>
    <property type="match status" value="1"/>
</dbReference>
<dbReference type="InterPro" id="IPR019931">
    <property type="entry name" value="LPXTG_anchor"/>
</dbReference>
<accession>A0A2N5JCJ2</accession>
<dbReference type="Pfam" id="PF17802">
    <property type="entry name" value="SpaA"/>
    <property type="match status" value="1"/>
</dbReference>
<evidence type="ECO:0000259" key="9">
    <source>
        <dbReference type="Pfam" id="PF16569"/>
    </source>
</evidence>
<evidence type="ECO:0000256" key="7">
    <source>
        <dbReference type="SAM" id="SignalP"/>
    </source>
</evidence>
<evidence type="ECO:0000259" key="8">
    <source>
        <dbReference type="Pfam" id="PF00746"/>
    </source>
</evidence>
<evidence type="ECO:0000259" key="10">
    <source>
        <dbReference type="Pfam" id="PF17802"/>
    </source>
</evidence>
<feature type="signal peptide" evidence="7">
    <location>
        <begin position="1"/>
        <end position="31"/>
    </location>
</feature>
<dbReference type="AlphaFoldDB" id="A0A2N5JCJ2"/>
<feature type="domain" description="Gram-positive pilin backbone subunit 2 Cna-B-like" evidence="9">
    <location>
        <begin position="213"/>
        <end position="335"/>
    </location>
</feature>
<evidence type="ECO:0000313" key="12">
    <source>
        <dbReference type="Proteomes" id="UP000235050"/>
    </source>
</evidence>